<evidence type="ECO:0000256" key="5">
    <source>
        <dbReference type="ARBA" id="ARBA00023163"/>
    </source>
</evidence>
<proteinExistence type="predicted"/>
<keyword evidence="1" id="KW-0479">Metal-binding</keyword>
<accession>A0A200QKJ8</accession>
<dbReference type="Pfam" id="PF23121">
    <property type="entry name" value="SPOC_AIPP2"/>
    <property type="match status" value="1"/>
</dbReference>
<dbReference type="Gene3D" id="3.30.40.10">
    <property type="entry name" value="Zinc/RING finger domain, C3HC4 (zinc finger)"/>
    <property type="match status" value="1"/>
</dbReference>
<dbReference type="InterPro" id="IPR049914">
    <property type="entry name" value="PHD1-3/5-6"/>
</dbReference>
<protein>
    <recommendedName>
        <fullName evidence="6">AIPP2-like SPOC-like domain-containing protein</fullName>
    </recommendedName>
</protein>
<sequence length="257" mass="29169">MDDERRGQPNSIDPEVGICQKCGVTGYAELLIYCNLCQVSAEHSYCLNKIPEFSDEEVIWSCEECVPIDSLKKLSLQPTGKVKQPQENPSFDDDASKKILSNPSLECHHHTYGLPIIDPVWRGCFDISNEKYGTIVAHISSKACLKVWEGANAMPPLLCLELLSRSDVWPKRFNISAPTDDSIALYFFVEEKERDCKIIDDLVHEMIDLDLALKAVFDNAELLIFPSDQLPKLYWRFRGKYYLWGVFKGKPVSISSS</sequence>
<dbReference type="Proteomes" id="UP000195402">
    <property type="component" value="Unassembled WGS sequence"/>
</dbReference>
<dbReference type="GO" id="GO:0034244">
    <property type="term" value="P:negative regulation of transcription elongation by RNA polymerase II"/>
    <property type="evidence" value="ECO:0007669"/>
    <property type="project" value="InterPro"/>
</dbReference>
<reference evidence="7 8" key="1">
    <citation type="journal article" date="2017" name="Mol. Plant">
        <title>The Genome of Medicinal Plant Macleaya cordata Provides New Insights into Benzylisoquinoline Alkaloids Metabolism.</title>
        <authorList>
            <person name="Liu X."/>
            <person name="Liu Y."/>
            <person name="Huang P."/>
            <person name="Ma Y."/>
            <person name="Qing Z."/>
            <person name="Tang Q."/>
            <person name="Cao H."/>
            <person name="Cheng P."/>
            <person name="Zheng Y."/>
            <person name="Yuan Z."/>
            <person name="Zhou Y."/>
            <person name="Liu J."/>
            <person name="Tang Z."/>
            <person name="Zhuo Y."/>
            <person name="Zhang Y."/>
            <person name="Yu L."/>
            <person name="Huang J."/>
            <person name="Yang P."/>
            <person name="Peng Q."/>
            <person name="Zhang J."/>
            <person name="Jiang W."/>
            <person name="Zhang Z."/>
            <person name="Lin K."/>
            <person name="Ro D.K."/>
            <person name="Chen X."/>
            <person name="Xiong X."/>
            <person name="Shang Y."/>
            <person name="Huang S."/>
            <person name="Zeng J."/>
        </authorList>
    </citation>
    <scope>NUCLEOTIDE SEQUENCE [LARGE SCALE GENOMIC DNA]</scope>
    <source>
        <strain evidence="8">cv. BLH2017</strain>
        <tissue evidence="7">Root</tissue>
    </source>
</reference>
<keyword evidence="2" id="KW-0863">Zinc-finger</keyword>
<dbReference type="SUPFAM" id="SSF57903">
    <property type="entry name" value="FYVE/PHD zinc finger"/>
    <property type="match status" value="1"/>
</dbReference>
<organism evidence="7 8">
    <name type="scientific">Macleaya cordata</name>
    <name type="common">Five-seeded plume-poppy</name>
    <name type="synonym">Bocconia cordata</name>
    <dbReference type="NCBI Taxonomy" id="56857"/>
    <lineage>
        <taxon>Eukaryota</taxon>
        <taxon>Viridiplantae</taxon>
        <taxon>Streptophyta</taxon>
        <taxon>Embryophyta</taxon>
        <taxon>Tracheophyta</taxon>
        <taxon>Spermatophyta</taxon>
        <taxon>Magnoliopsida</taxon>
        <taxon>Ranunculales</taxon>
        <taxon>Papaveraceae</taxon>
        <taxon>Papaveroideae</taxon>
        <taxon>Macleaya</taxon>
    </lineage>
</organism>
<evidence type="ECO:0000256" key="4">
    <source>
        <dbReference type="ARBA" id="ARBA00023015"/>
    </source>
</evidence>
<dbReference type="CDD" id="cd15489">
    <property type="entry name" value="PHD_SF"/>
    <property type="match status" value="1"/>
</dbReference>
<evidence type="ECO:0000313" key="8">
    <source>
        <dbReference type="Proteomes" id="UP000195402"/>
    </source>
</evidence>
<dbReference type="OrthoDB" id="1932206at2759"/>
<evidence type="ECO:0000256" key="2">
    <source>
        <dbReference type="ARBA" id="ARBA00022771"/>
    </source>
</evidence>
<evidence type="ECO:0000256" key="3">
    <source>
        <dbReference type="ARBA" id="ARBA00022833"/>
    </source>
</evidence>
<dbReference type="EMBL" id="MVGT01001758">
    <property type="protein sequence ID" value="OVA10951.1"/>
    <property type="molecule type" value="Genomic_DNA"/>
</dbReference>
<feature type="domain" description="AIPP2-like SPOC-like" evidence="6">
    <location>
        <begin position="121"/>
        <end position="247"/>
    </location>
</feature>
<dbReference type="STRING" id="56857.A0A200QKJ8"/>
<keyword evidence="4" id="KW-0805">Transcription regulation</keyword>
<dbReference type="GO" id="GO:0008270">
    <property type="term" value="F:zinc ion binding"/>
    <property type="evidence" value="ECO:0007669"/>
    <property type="project" value="UniProtKB-KW"/>
</dbReference>
<keyword evidence="8" id="KW-1185">Reference proteome</keyword>
<dbReference type="InterPro" id="IPR056280">
    <property type="entry name" value="AIPP2-like_SPOC"/>
</dbReference>
<gene>
    <name evidence="7" type="ORF">BVC80_7757g2</name>
</gene>
<name>A0A200QKJ8_MACCD</name>
<dbReference type="PANTHER" id="PTHR33304">
    <property type="match status" value="1"/>
</dbReference>
<evidence type="ECO:0000313" key="7">
    <source>
        <dbReference type="EMBL" id="OVA10951.1"/>
    </source>
</evidence>
<dbReference type="InterPro" id="IPR013083">
    <property type="entry name" value="Znf_RING/FYVE/PHD"/>
</dbReference>
<comment type="caution">
    <text evidence="7">The sequence shown here is derived from an EMBL/GenBank/DDBJ whole genome shotgun (WGS) entry which is preliminary data.</text>
</comment>
<dbReference type="AlphaFoldDB" id="A0A200QKJ8"/>
<dbReference type="PANTHER" id="PTHR33304:SF49">
    <property type="entry name" value="OS12G0161500 PROTEIN"/>
    <property type="match status" value="1"/>
</dbReference>
<evidence type="ECO:0000259" key="6">
    <source>
        <dbReference type="Pfam" id="PF23121"/>
    </source>
</evidence>
<dbReference type="OMA" id="DQANTRE"/>
<dbReference type="InterPro" id="IPR011011">
    <property type="entry name" value="Znf_FYVE_PHD"/>
</dbReference>
<dbReference type="InParanoid" id="A0A200QKJ8"/>
<keyword evidence="3" id="KW-0862">Zinc</keyword>
<dbReference type="GO" id="GO:0140566">
    <property type="term" value="F:histone reader activity"/>
    <property type="evidence" value="ECO:0007669"/>
    <property type="project" value="InterPro"/>
</dbReference>
<keyword evidence="5" id="KW-0804">Transcription</keyword>
<evidence type="ECO:0000256" key="1">
    <source>
        <dbReference type="ARBA" id="ARBA00022723"/>
    </source>
</evidence>